<comment type="caution">
    <text evidence="1">The sequence shown here is derived from an EMBL/GenBank/DDBJ whole genome shotgun (WGS) entry which is preliminary data.</text>
</comment>
<reference evidence="1 2" key="1">
    <citation type="submission" date="2018-06" db="EMBL/GenBank/DDBJ databases">
        <title>Genome Sequence of the Brown Rot Fungal Pathogen Monilinia fructigena.</title>
        <authorList>
            <person name="Landi L."/>
            <person name="De Miccolis Angelini R.M."/>
            <person name="Pollastro S."/>
            <person name="Abate D."/>
            <person name="Faretra F."/>
            <person name="Romanazzi G."/>
        </authorList>
    </citation>
    <scope>NUCLEOTIDE SEQUENCE [LARGE SCALE GENOMIC DNA]</scope>
    <source>
        <strain evidence="1 2">Mfrg269</strain>
    </source>
</reference>
<organism evidence="1 2">
    <name type="scientific">Monilinia fructigena</name>
    <dbReference type="NCBI Taxonomy" id="38457"/>
    <lineage>
        <taxon>Eukaryota</taxon>
        <taxon>Fungi</taxon>
        <taxon>Dikarya</taxon>
        <taxon>Ascomycota</taxon>
        <taxon>Pezizomycotina</taxon>
        <taxon>Leotiomycetes</taxon>
        <taxon>Helotiales</taxon>
        <taxon>Sclerotiniaceae</taxon>
        <taxon>Monilinia</taxon>
    </lineage>
</organism>
<dbReference type="EMBL" id="QKRW01000028">
    <property type="protein sequence ID" value="RAL61840.1"/>
    <property type="molecule type" value="Genomic_DNA"/>
</dbReference>
<protein>
    <submittedName>
        <fullName evidence="1">Uncharacterized protein</fullName>
    </submittedName>
</protein>
<accession>A0A395INH9</accession>
<gene>
    <name evidence="1" type="ORF">DID88_002903</name>
</gene>
<proteinExistence type="predicted"/>
<dbReference type="AlphaFoldDB" id="A0A395INH9"/>
<dbReference type="Proteomes" id="UP000249056">
    <property type="component" value="Unassembled WGS sequence"/>
</dbReference>
<keyword evidence="2" id="KW-1185">Reference proteome</keyword>
<dbReference type="OrthoDB" id="3524448at2759"/>
<evidence type="ECO:0000313" key="1">
    <source>
        <dbReference type="EMBL" id="RAL61840.1"/>
    </source>
</evidence>
<name>A0A395INH9_9HELO</name>
<sequence length="151" mass="16668">MQDPHSTSTHLISPVVEQSTIELEPISILGAVYRLKPSNSTLIRDIPTGQSLNATDLKPSLFLTPPPHIEVQGEIEAPSYEDNTLLATFTNDIKFVVMAKGTFDFENLLTFNIAELENISLSSFLSAFAQRTGVKMQRFNGLIFTILLGDN</sequence>
<evidence type="ECO:0000313" key="2">
    <source>
        <dbReference type="Proteomes" id="UP000249056"/>
    </source>
</evidence>